<evidence type="ECO:0000313" key="1">
    <source>
        <dbReference type="EMBL" id="SFS43224.1"/>
    </source>
</evidence>
<proteinExistence type="predicted"/>
<dbReference type="OrthoDB" id="2381602at2"/>
<gene>
    <name evidence="1" type="ORF">SAMN05421668_102179</name>
</gene>
<dbReference type="STRING" id="306541.SAMN05421668_102179"/>
<dbReference type="EMBL" id="FPAI01000002">
    <property type="protein sequence ID" value="SFS43224.1"/>
    <property type="molecule type" value="Genomic_DNA"/>
</dbReference>
<protein>
    <submittedName>
        <fullName evidence="1">Stage III sporulation protein AG</fullName>
    </submittedName>
</protein>
<name>A0A1I6PSM9_9BACI</name>
<dbReference type="Proteomes" id="UP000199139">
    <property type="component" value="Unassembled WGS sequence"/>
</dbReference>
<dbReference type="AlphaFoldDB" id="A0A1I6PSM9"/>
<accession>A0A1I6PSM9</accession>
<reference evidence="1 2" key="1">
    <citation type="submission" date="2016-10" db="EMBL/GenBank/DDBJ databases">
        <authorList>
            <person name="de Groot N.N."/>
        </authorList>
    </citation>
    <scope>NUCLEOTIDE SEQUENCE [LARGE SCALE GENOMIC DNA]</scope>
    <source>
        <strain evidence="1 2">DSM 17074</strain>
    </source>
</reference>
<evidence type="ECO:0000313" key="2">
    <source>
        <dbReference type="Proteomes" id="UP000199139"/>
    </source>
</evidence>
<dbReference type="RefSeq" id="WP_143103131.1">
    <property type="nucleotide sequence ID" value="NZ_BJWJ01000012.1"/>
</dbReference>
<sequence length="194" mass="21719">MHQSALKKFIQRLFSQSPDDRMKMIVCCLCVLFGLIFLYRGDRMDEGEESETGQMEGVSHQPFSELETYYEEKVKLALESTDGLTVSHVLINFKSTAETAYLTDEQIDYNEQSQASGETIDEQVSHKTSATIVMEETDRDRTPVAYQTNKPAVQGVLIVVDGVAGIQVKKQCVELVSKYLAISPHRVAVQFKGG</sequence>
<organism evidence="1 2">
    <name type="scientific">Halolactibacillus miurensis</name>
    <dbReference type="NCBI Taxonomy" id="306541"/>
    <lineage>
        <taxon>Bacteria</taxon>
        <taxon>Bacillati</taxon>
        <taxon>Bacillota</taxon>
        <taxon>Bacilli</taxon>
        <taxon>Bacillales</taxon>
        <taxon>Bacillaceae</taxon>
        <taxon>Halolactibacillus</taxon>
    </lineage>
</organism>